<sequence>MEQYNALIKDRLSEIGISEAGFAKIRKIDPVRAQELPNAISLVVKLSDYVIDEIDGAPTFAYFQHYRAVNALLDQAALRIGFLIESLGYRYLPVAASQSIPSAERPYSALISHKAVARMAGLGTIGKNALFLSYRYGPRVRLCTILTDLPLDCVETEEERDVCKGCTRCAASCPAMALRGTLYRHGVERADIIDAAACSNYMKERFQHIGRGAVCGICMRVCPYRGERK</sequence>
<dbReference type="Pfam" id="PF13484">
    <property type="entry name" value="Fer4_16"/>
    <property type="match status" value="1"/>
</dbReference>
<dbReference type="PANTHER" id="PTHR42827">
    <property type="entry name" value="IRON-SULFUR CLUSTER-BINDING PROTEIN-RELATED"/>
    <property type="match status" value="1"/>
</dbReference>
<dbReference type="AlphaFoldDB" id="A0A9D1NGN0"/>
<dbReference type="InterPro" id="IPR017896">
    <property type="entry name" value="4Fe4S_Fe-S-bd"/>
</dbReference>
<evidence type="ECO:0000313" key="5">
    <source>
        <dbReference type="EMBL" id="HIV02777.1"/>
    </source>
</evidence>
<reference evidence="5" key="1">
    <citation type="submission" date="2020-10" db="EMBL/GenBank/DDBJ databases">
        <authorList>
            <person name="Gilroy R."/>
        </authorList>
    </citation>
    <scope>NUCLEOTIDE SEQUENCE</scope>
    <source>
        <strain evidence="5">4920</strain>
    </source>
</reference>
<evidence type="ECO:0000259" key="4">
    <source>
        <dbReference type="PROSITE" id="PS51379"/>
    </source>
</evidence>
<comment type="caution">
    <text evidence="5">The sequence shown here is derived from an EMBL/GenBank/DDBJ whole genome shotgun (WGS) entry which is preliminary data.</text>
</comment>
<keyword evidence="1" id="KW-0479">Metal-binding</keyword>
<dbReference type="EMBL" id="DVOF01000126">
    <property type="protein sequence ID" value="HIV02777.1"/>
    <property type="molecule type" value="Genomic_DNA"/>
</dbReference>
<dbReference type="Proteomes" id="UP000886743">
    <property type="component" value="Unassembled WGS sequence"/>
</dbReference>
<proteinExistence type="predicted"/>
<dbReference type="GO" id="GO:0051536">
    <property type="term" value="F:iron-sulfur cluster binding"/>
    <property type="evidence" value="ECO:0007669"/>
    <property type="project" value="UniProtKB-KW"/>
</dbReference>
<dbReference type="PROSITE" id="PS51379">
    <property type="entry name" value="4FE4S_FER_2"/>
    <property type="match status" value="1"/>
</dbReference>
<keyword evidence="2" id="KW-0408">Iron</keyword>
<dbReference type="Gene3D" id="3.30.70.20">
    <property type="match status" value="1"/>
</dbReference>
<gene>
    <name evidence="5" type="ORF">IAC74_04320</name>
</gene>
<dbReference type="PANTHER" id="PTHR42827:SF1">
    <property type="entry name" value="IRON-SULFUR CLUSTER-BINDING PROTEIN"/>
    <property type="match status" value="1"/>
</dbReference>
<keyword evidence="3" id="KW-0411">Iron-sulfur</keyword>
<reference evidence="5" key="2">
    <citation type="journal article" date="2021" name="PeerJ">
        <title>Extensive microbial diversity within the chicken gut microbiome revealed by metagenomics and culture.</title>
        <authorList>
            <person name="Gilroy R."/>
            <person name="Ravi A."/>
            <person name="Getino M."/>
            <person name="Pursley I."/>
            <person name="Horton D.L."/>
            <person name="Alikhan N.F."/>
            <person name="Baker D."/>
            <person name="Gharbi K."/>
            <person name="Hall N."/>
            <person name="Watson M."/>
            <person name="Adriaenssens E.M."/>
            <person name="Foster-Nyarko E."/>
            <person name="Jarju S."/>
            <person name="Secka A."/>
            <person name="Antonio M."/>
            <person name="Oren A."/>
            <person name="Chaudhuri R.R."/>
            <person name="La Ragione R."/>
            <person name="Hildebrand F."/>
            <person name="Pallen M.J."/>
        </authorList>
    </citation>
    <scope>NUCLEOTIDE SEQUENCE</scope>
    <source>
        <strain evidence="5">4920</strain>
    </source>
</reference>
<dbReference type="PROSITE" id="PS00198">
    <property type="entry name" value="4FE4S_FER_1"/>
    <property type="match status" value="1"/>
</dbReference>
<dbReference type="GO" id="GO:0046872">
    <property type="term" value="F:metal ion binding"/>
    <property type="evidence" value="ECO:0007669"/>
    <property type="project" value="UniProtKB-KW"/>
</dbReference>
<evidence type="ECO:0000256" key="1">
    <source>
        <dbReference type="ARBA" id="ARBA00022723"/>
    </source>
</evidence>
<feature type="domain" description="4Fe-4S ferredoxin-type" evidence="4">
    <location>
        <begin position="154"/>
        <end position="183"/>
    </location>
</feature>
<evidence type="ECO:0000313" key="6">
    <source>
        <dbReference type="Proteomes" id="UP000886743"/>
    </source>
</evidence>
<name>A0A9D1NGN0_9FIRM</name>
<evidence type="ECO:0000256" key="2">
    <source>
        <dbReference type="ARBA" id="ARBA00023004"/>
    </source>
</evidence>
<dbReference type="InterPro" id="IPR017900">
    <property type="entry name" value="4Fe4S_Fe_S_CS"/>
</dbReference>
<evidence type="ECO:0000256" key="3">
    <source>
        <dbReference type="ARBA" id="ARBA00023014"/>
    </source>
</evidence>
<dbReference type="SUPFAM" id="SSF54862">
    <property type="entry name" value="4Fe-4S ferredoxins"/>
    <property type="match status" value="1"/>
</dbReference>
<accession>A0A9D1NGN0</accession>
<organism evidence="5 6">
    <name type="scientific">Candidatus Aphodoplasma excrementigallinarum</name>
    <dbReference type="NCBI Taxonomy" id="2840673"/>
    <lineage>
        <taxon>Bacteria</taxon>
        <taxon>Bacillati</taxon>
        <taxon>Bacillota</taxon>
        <taxon>Clostridia</taxon>
        <taxon>Eubacteriales</taxon>
        <taxon>Candidatus Aphodoplasma</taxon>
    </lineage>
</organism>
<protein>
    <submittedName>
        <fullName evidence="5">Epoxyqueuosine reductase</fullName>
    </submittedName>
</protein>